<evidence type="ECO:0000313" key="4">
    <source>
        <dbReference type="Proteomes" id="UP001216558"/>
    </source>
</evidence>
<proteinExistence type="predicted"/>
<accession>A0ABT5JNH8</accession>
<feature type="transmembrane region" description="Helical" evidence="1">
    <location>
        <begin position="239"/>
        <end position="258"/>
    </location>
</feature>
<protein>
    <submittedName>
        <fullName evidence="3">Acyltransferase</fullName>
    </submittedName>
</protein>
<dbReference type="PANTHER" id="PTHR23028:SF131">
    <property type="entry name" value="BLR2367 PROTEIN"/>
    <property type="match status" value="1"/>
</dbReference>
<keyword evidence="1" id="KW-1133">Transmembrane helix</keyword>
<feature type="transmembrane region" description="Helical" evidence="1">
    <location>
        <begin position="78"/>
        <end position="98"/>
    </location>
</feature>
<reference evidence="3 4" key="1">
    <citation type="submission" date="2022-10" db="EMBL/GenBank/DDBJ databases">
        <title>Erythrobacter sp. sf7 Genome sequencing.</title>
        <authorList>
            <person name="Park S."/>
        </authorList>
    </citation>
    <scope>NUCLEOTIDE SEQUENCE [LARGE SCALE GENOMIC DNA]</scope>
    <source>
        <strain evidence="4">sf7</strain>
    </source>
</reference>
<evidence type="ECO:0000259" key="2">
    <source>
        <dbReference type="Pfam" id="PF01757"/>
    </source>
</evidence>
<sequence>MKLRTVELGRGIAACAVVAFHANATANYIGLSASPWASPLQLGVDFFFVLSGFIIFYVQREDIGRSDRALPYLWKRFVRLFPLLWLVAGGWIALRAVMDEVPALDRIGTSLLLYPSLAEPLPLVVWTLRHEMLFYLAFCVAIASRRAGMVLFGSWALAVLVQMGLIAAGRPIEGVPSLLLSSFVLDFIFGALVANIARRWPVSSVWPLLIGIAAVLALGAATVIWPVNRLGTLDYTSPGNLFVPLIGAGFALCLYGMVCIESRVKIPEWAMLLGGASYAIYLVHTPVNSIVQHVAVRLGDGAGHLLIFLSGVAAGIVLHLVFEKRATRMLRRLSPFEREARRVLVQ</sequence>
<dbReference type="Proteomes" id="UP001216558">
    <property type="component" value="Unassembled WGS sequence"/>
</dbReference>
<keyword evidence="3" id="KW-0012">Acyltransferase</keyword>
<feature type="transmembrane region" description="Helical" evidence="1">
    <location>
        <begin position="150"/>
        <end position="169"/>
    </location>
</feature>
<dbReference type="InterPro" id="IPR050879">
    <property type="entry name" value="Acyltransferase_3"/>
</dbReference>
<keyword evidence="1" id="KW-0472">Membrane</keyword>
<name>A0ABT5JNH8_9SPHN</name>
<evidence type="ECO:0000313" key="3">
    <source>
        <dbReference type="EMBL" id="MDC8754325.1"/>
    </source>
</evidence>
<feature type="transmembrane region" description="Helical" evidence="1">
    <location>
        <begin position="175"/>
        <end position="194"/>
    </location>
</feature>
<feature type="transmembrane region" description="Helical" evidence="1">
    <location>
        <begin position="206"/>
        <end position="227"/>
    </location>
</feature>
<evidence type="ECO:0000256" key="1">
    <source>
        <dbReference type="SAM" id="Phobius"/>
    </source>
</evidence>
<comment type="caution">
    <text evidence="3">The sequence shown here is derived from an EMBL/GenBank/DDBJ whole genome shotgun (WGS) entry which is preliminary data.</text>
</comment>
<dbReference type="InterPro" id="IPR002656">
    <property type="entry name" value="Acyl_transf_3_dom"/>
</dbReference>
<dbReference type="RefSeq" id="WP_273677224.1">
    <property type="nucleotide sequence ID" value="NZ_JAQQXQ010000004.1"/>
</dbReference>
<dbReference type="EMBL" id="JAQQXQ010000004">
    <property type="protein sequence ID" value="MDC8754325.1"/>
    <property type="molecule type" value="Genomic_DNA"/>
</dbReference>
<keyword evidence="3" id="KW-0808">Transferase</keyword>
<keyword evidence="4" id="KW-1185">Reference proteome</keyword>
<keyword evidence="1" id="KW-0812">Transmembrane</keyword>
<feature type="transmembrane region" description="Helical" evidence="1">
    <location>
        <begin position="36"/>
        <end position="58"/>
    </location>
</feature>
<dbReference type="GO" id="GO:0016746">
    <property type="term" value="F:acyltransferase activity"/>
    <property type="evidence" value="ECO:0007669"/>
    <property type="project" value="UniProtKB-KW"/>
</dbReference>
<gene>
    <name evidence="3" type="ORF">OIK40_06665</name>
</gene>
<feature type="transmembrane region" description="Helical" evidence="1">
    <location>
        <begin position="303"/>
        <end position="322"/>
    </location>
</feature>
<dbReference type="PANTHER" id="PTHR23028">
    <property type="entry name" value="ACETYLTRANSFERASE"/>
    <property type="match status" value="1"/>
</dbReference>
<feature type="domain" description="Acyltransferase 3" evidence="2">
    <location>
        <begin position="6"/>
        <end position="319"/>
    </location>
</feature>
<dbReference type="Pfam" id="PF01757">
    <property type="entry name" value="Acyl_transf_3"/>
    <property type="match status" value="1"/>
</dbReference>
<organism evidence="3 4">
    <name type="scientific">Erythrobacter fulvus</name>
    <dbReference type="NCBI Taxonomy" id="2987523"/>
    <lineage>
        <taxon>Bacteria</taxon>
        <taxon>Pseudomonadati</taxon>
        <taxon>Pseudomonadota</taxon>
        <taxon>Alphaproteobacteria</taxon>
        <taxon>Sphingomonadales</taxon>
        <taxon>Erythrobacteraceae</taxon>
        <taxon>Erythrobacter/Porphyrobacter group</taxon>
        <taxon>Erythrobacter</taxon>
    </lineage>
</organism>
<feature type="transmembrane region" description="Helical" evidence="1">
    <location>
        <begin position="270"/>
        <end position="291"/>
    </location>
</feature>
<feature type="transmembrane region" description="Helical" evidence="1">
    <location>
        <begin position="12"/>
        <end position="30"/>
    </location>
</feature>